<dbReference type="Pfam" id="PF03462">
    <property type="entry name" value="PCRF"/>
    <property type="match status" value="1"/>
</dbReference>
<proteinExistence type="inferred from homology"/>
<feature type="domain" description="Prokaryotic-type class I peptide chain release factors" evidence="7">
    <location>
        <begin position="246"/>
        <end position="262"/>
    </location>
</feature>
<evidence type="ECO:0000256" key="4">
    <source>
        <dbReference type="HAMAP-Rule" id="MF_00094"/>
    </source>
</evidence>
<reference evidence="8 9" key="2">
    <citation type="submission" date="2019-05" db="EMBL/GenBank/DDBJ databases">
        <authorList>
            <person name="Suflita J.M."/>
            <person name="Marks C.R."/>
        </authorList>
    </citation>
    <scope>NUCLEOTIDE SEQUENCE [LARGE SCALE GENOMIC DNA]</scope>
    <source>
        <strain evidence="8 9">ALDC</strain>
    </source>
</reference>
<dbReference type="InterPro" id="IPR004374">
    <property type="entry name" value="PrfB"/>
</dbReference>
<dbReference type="InterPro" id="IPR005139">
    <property type="entry name" value="PCRF"/>
</dbReference>
<evidence type="ECO:0000313" key="9">
    <source>
        <dbReference type="Proteomes" id="UP000298602"/>
    </source>
</evidence>
<gene>
    <name evidence="4 8" type="primary">prfB</name>
    <name evidence="8" type="ORF">FDQ92_08150</name>
</gene>
<keyword evidence="6" id="KW-0175">Coiled coil</keyword>
<evidence type="ECO:0000259" key="7">
    <source>
        <dbReference type="PROSITE" id="PS00745"/>
    </source>
</evidence>
<sequence length="376" mass="42944">MSFDVSEIKTVLRDLSLRIQTLGGIFDLAGMKERLQELDRIMTKSDFWDDPDAGKDVVKERAQLSEIVSEIERFQHELEENELLLEMALEENDATTVAEVAQKVKQLQKEMRALEVRRMLSAENDRENAIVSINAGAGGTEAQDWAEMLLRMYLRWCERKGFETQLIDILEGEEAGIKNATFTVSGPYAYGLLKSESGIHRLVRISPFDASGRRHTSFAAVFVYPEVDDQIVIDIKPSDLRIDTYRASGAGGQHVNKTSSAVRITHIPTGIVVQCQNEKSQHRNRDLAMKVLRSRLYEREKKIQQEKLQEVHDSLEDIAWGNQIRSYVLQPYRLIKDHRTQFEKGNVESVLDGDLDEFIEAYLFEQLKTESTGALH</sequence>
<dbReference type="KEGG" id="dax:FDQ92_08150"/>
<dbReference type="PANTHER" id="PTHR43116:SF3">
    <property type="entry name" value="CLASS I PEPTIDE CHAIN RELEASE FACTOR"/>
    <property type="match status" value="1"/>
</dbReference>
<dbReference type="InterPro" id="IPR045853">
    <property type="entry name" value="Pep_chain_release_fac_I_sf"/>
</dbReference>
<dbReference type="RefSeq" id="WP_137424104.1">
    <property type="nucleotide sequence ID" value="NZ_CP040098.1"/>
</dbReference>
<dbReference type="PANTHER" id="PTHR43116">
    <property type="entry name" value="PEPTIDE CHAIN RELEASE FACTOR 2"/>
    <property type="match status" value="1"/>
</dbReference>
<dbReference type="HAMAP" id="MF_00094">
    <property type="entry name" value="Rel_fac_2"/>
    <property type="match status" value="1"/>
</dbReference>
<evidence type="ECO:0000256" key="2">
    <source>
        <dbReference type="ARBA" id="ARBA00022481"/>
    </source>
</evidence>
<dbReference type="EMBL" id="CP040098">
    <property type="protein sequence ID" value="QCQ22135.1"/>
    <property type="molecule type" value="Genomic_DNA"/>
</dbReference>
<accession>A0A4P8L502</accession>
<dbReference type="Gene3D" id="3.30.70.1660">
    <property type="match status" value="1"/>
</dbReference>
<comment type="PTM">
    <text evidence="4">Methylated by PrmC. Methylation increases the termination efficiency of RF2.</text>
</comment>
<dbReference type="AlphaFoldDB" id="A0A4P8L502"/>
<keyword evidence="4" id="KW-0963">Cytoplasm</keyword>
<evidence type="ECO:0000256" key="1">
    <source>
        <dbReference type="ARBA" id="ARBA00010835"/>
    </source>
</evidence>
<dbReference type="FunFam" id="3.30.160.20:FF:000010">
    <property type="entry name" value="Peptide chain release factor 2"/>
    <property type="match status" value="1"/>
</dbReference>
<dbReference type="OrthoDB" id="9806673at2"/>
<keyword evidence="9" id="KW-1185">Reference proteome</keyword>
<evidence type="ECO:0000313" key="8">
    <source>
        <dbReference type="EMBL" id="QCQ22135.1"/>
    </source>
</evidence>
<keyword evidence="3 4" id="KW-0648">Protein biosynthesis</keyword>
<feature type="coiled-coil region" evidence="6">
    <location>
        <begin position="71"/>
        <end position="124"/>
    </location>
</feature>
<name>A0A4P8L502_9BACT</name>
<dbReference type="SUPFAM" id="SSF75620">
    <property type="entry name" value="Release factor"/>
    <property type="match status" value="1"/>
</dbReference>
<dbReference type="InterPro" id="IPR000352">
    <property type="entry name" value="Pep_chain_release_fac_I"/>
</dbReference>
<dbReference type="SMART" id="SM00937">
    <property type="entry name" value="PCRF"/>
    <property type="match status" value="1"/>
</dbReference>
<feature type="modified residue" description="N5-methylglutamine" evidence="4">
    <location>
        <position position="253"/>
    </location>
</feature>
<reference evidence="8 9" key="1">
    <citation type="submission" date="2019-05" db="EMBL/GenBank/DDBJ databases">
        <title>The Complete Genome Sequence of the n-alkane-degrading Desulfoglaeba alkanexedens ALDC reveals multiple alkylsuccinate synthase gene clusters.</title>
        <authorList>
            <person name="Callaghan A.V."/>
            <person name="Davidova I.A."/>
            <person name="Duncan K.E."/>
            <person name="Morris B."/>
            <person name="McInerney M.J."/>
        </authorList>
    </citation>
    <scope>NUCLEOTIDE SEQUENCE [LARGE SCALE GENOMIC DNA]</scope>
    <source>
        <strain evidence="8 9">ALDC</strain>
    </source>
</reference>
<dbReference type="Proteomes" id="UP000298602">
    <property type="component" value="Chromosome"/>
</dbReference>
<evidence type="ECO:0000256" key="5">
    <source>
        <dbReference type="NCBIfam" id="TIGR00020"/>
    </source>
</evidence>
<evidence type="ECO:0000256" key="6">
    <source>
        <dbReference type="SAM" id="Coils"/>
    </source>
</evidence>
<dbReference type="Gene3D" id="1.20.58.410">
    <property type="entry name" value="Release factor"/>
    <property type="match status" value="1"/>
</dbReference>
<dbReference type="Pfam" id="PF00472">
    <property type="entry name" value="RF-1"/>
    <property type="match status" value="1"/>
</dbReference>
<protein>
    <recommendedName>
        <fullName evidence="4 5">Peptide chain release factor 2</fullName>
        <shortName evidence="4">RF-2</shortName>
    </recommendedName>
</protein>
<dbReference type="PROSITE" id="PS00745">
    <property type="entry name" value="RF_PROK_I"/>
    <property type="match status" value="1"/>
</dbReference>
<comment type="similarity">
    <text evidence="1 4">Belongs to the prokaryotic/mitochondrial release factor family.</text>
</comment>
<keyword evidence="2 4" id="KW-0488">Methylation</keyword>
<comment type="function">
    <text evidence="4">Peptide chain release factor 2 directs the termination of translation in response to the peptide chain termination codons UGA and UAA.</text>
</comment>
<dbReference type="Gene3D" id="3.30.160.20">
    <property type="match status" value="1"/>
</dbReference>
<dbReference type="NCBIfam" id="TIGR00020">
    <property type="entry name" value="prfB"/>
    <property type="match status" value="1"/>
</dbReference>
<dbReference type="GO" id="GO:0016149">
    <property type="term" value="F:translation release factor activity, codon specific"/>
    <property type="evidence" value="ECO:0007669"/>
    <property type="project" value="UniProtKB-UniRule"/>
</dbReference>
<dbReference type="GO" id="GO:0005737">
    <property type="term" value="C:cytoplasm"/>
    <property type="evidence" value="ECO:0007669"/>
    <property type="project" value="UniProtKB-SubCell"/>
</dbReference>
<organism evidence="8 9">
    <name type="scientific">Desulfoglaeba alkanexedens ALDC</name>
    <dbReference type="NCBI Taxonomy" id="980445"/>
    <lineage>
        <taxon>Bacteria</taxon>
        <taxon>Pseudomonadati</taxon>
        <taxon>Thermodesulfobacteriota</taxon>
        <taxon>Syntrophobacteria</taxon>
        <taxon>Syntrophobacterales</taxon>
        <taxon>Syntrophobacteraceae</taxon>
        <taxon>Desulfoglaeba</taxon>
    </lineage>
</organism>
<evidence type="ECO:0000256" key="3">
    <source>
        <dbReference type="ARBA" id="ARBA00022917"/>
    </source>
</evidence>
<comment type="subcellular location">
    <subcellularLocation>
        <location evidence="4">Cytoplasm</location>
    </subcellularLocation>
</comment>